<proteinExistence type="predicted"/>
<dbReference type="SUPFAM" id="SSF109604">
    <property type="entry name" value="HD-domain/PDEase-like"/>
    <property type="match status" value="1"/>
</dbReference>
<dbReference type="GO" id="GO:0008081">
    <property type="term" value="F:phosphoric diester hydrolase activity"/>
    <property type="evidence" value="ECO:0007669"/>
    <property type="project" value="UniProtKB-ARBA"/>
</dbReference>
<organism evidence="4">
    <name type="scientific">Magnetococcus massalia (strain MO-1)</name>
    <dbReference type="NCBI Taxonomy" id="451514"/>
    <lineage>
        <taxon>Bacteria</taxon>
        <taxon>Pseudomonadati</taxon>
        <taxon>Pseudomonadota</taxon>
        <taxon>Magnetococcia</taxon>
        <taxon>Magnetococcales</taxon>
        <taxon>Magnetococcaceae</taxon>
        <taxon>Magnetococcus</taxon>
    </lineage>
</organism>
<dbReference type="SMART" id="SM00471">
    <property type="entry name" value="HDc"/>
    <property type="match status" value="1"/>
</dbReference>
<dbReference type="PROSITE" id="PS50110">
    <property type="entry name" value="RESPONSE_REGULATORY"/>
    <property type="match status" value="1"/>
</dbReference>
<dbReference type="SUPFAM" id="SSF52172">
    <property type="entry name" value="CheY-like"/>
    <property type="match status" value="1"/>
</dbReference>
<keyword evidence="4" id="KW-0378">Hydrolase</keyword>
<sequence length="370" mass="41890">MSDALNSLFQRPKVLLVDDSREGLQILIDALGSEFAVVVAREGQRALEMAAMDPPPDVILLDVMMPGMDGYSVCRHLKESATTRDIPVIFLTSMTSEEDEFKGLNLGAVDYISKPFSPPLVRMRVKNHVELKRHRDMLDKLVEVRTRQLTETQQQSIQSLANLAETRDPETGGHIRRVESYMRMLAEQLWEHRDYRFQFGAFTPDLMAMASPLHDVGKVGVADEILLKAGQLDEAEWAAMRKHCLYGWRSLRSGLKRYEDNPTLWVGAEIALTHHERWDGAGYPEGLSGLQIPLPGRLMALADVYDALISKRVYKPPFRHGEAVSIIREEAGRQFDPVVVEAFLALESQFREVAMRLADFDEEREMLLAG</sequence>
<protein>
    <submittedName>
        <fullName evidence="4">Putative response regulator receiver modulated metal dependent phosphohydrolase</fullName>
    </submittedName>
</protein>
<dbReference type="AlphaFoldDB" id="A0A1S7LL53"/>
<dbReference type="PROSITE" id="PS51832">
    <property type="entry name" value="HD_GYP"/>
    <property type="match status" value="1"/>
</dbReference>
<dbReference type="PANTHER" id="PTHR45228:SF5">
    <property type="entry name" value="CYCLIC DI-GMP PHOSPHODIESTERASE VC_1348-RELATED"/>
    <property type="match status" value="1"/>
</dbReference>
<dbReference type="InterPro" id="IPR052020">
    <property type="entry name" value="Cyclic_di-GMP/3'3'-cGAMP_PDE"/>
</dbReference>
<reference evidence="4" key="1">
    <citation type="submission" date="2015-04" db="EMBL/GenBank/DDBJ databases">
        <authorList>
            <person name="Syromyatnikov M.Y."/>
            <person name="Popov V.N."/>
        </authorList>
    </citation>
    <scope>NUCLEOTIDE SEQUENCE</scope>
    <source>
        <strain evidence="4">MO-1</strain>
    </source>
</reference>
<feature type="domain" description="Response regulatory" evidence="2">
    <location>
        <begin position="13"/>
        <end position="129"/>
    </location>
</feature>
<dbReference type="Gene3D" id="3.40.50.2300">
    <property type="match status" value="1"/>
</dbReference>
<dbReference type="InterPro" id="IPR037522">
    <property type="entry name" value="HD_GYP_dom"/>
</dbReference>
<dbReference type="GO" id="GO:0000160">
    <property type="term" value="P:phosphorelay signal transduction system"/>
    <property type="evidence" value="ECO:0007669"/>
    <property type="project" value="InterPro"/>
</dbReference>
<dbReference type="CDD" id="cd00077">
    <property type="entry name" value="HDc"/>
    <property type="match status" value="1"/>
</dbReference>
<evidence type="ECO:0000313" key="4">
    <source>
        <dbReference type="EMBL" id="CRH06857.1"/>
    </source>
</evidence>
<gene>
    <name evidence="4" type="ORF">MAGMO_2705</name>
</gene>
<dbReference type="Pfam" id="PF00072">
    <property type="entry name" value="Response_reg"/>
    <property type="match status" value="1"/>
</dbReference>
<dbReference type="EMBL" id="LO017727">
    <property type="protein sequence ID" value="CRH06857.1"/>
    <property type="molecule type" value="Genomic_DNA"/>
</dbReference>
<dbReference type="InterPro" id="IPR001789">
    <property type="entry name" value="Sig_transdc_resp-reg_receiver"/>
</dbReference>
<name>A0A1S7LL53_MAGMO</name>
<dbReference type="InterPro" id="IPR003607">
    <property type="entry name" value="HD/PDEase_dom"/>
</dbReference>
<keyword evidence="1" id="KW-0597">Phosphoprotein</keyword>
<dbReference type="PANTHER" id="PTHR45228">
    <property type="entry name" value="CYCLIC DI-GMP PHOSPHODIESTERASE TM_0186-RELATED"/>
    <property type="match status" value="1"/>
</dbReference>
<evidence type="ECO:0000259" key="3">
    <source>
        <dbReference type="PROSITE" id="PS51832"/>
    </source>
</evidence>
<dbReference type="Pfam" id="PF13487">
    <property type="entry name" value="HD_5"/>
    <property type="match status" value="1"/>
</dbReference>
<dbReference type="SMART" id="SM00448">
    <property type="entry name" value="REC"/>
    <property type="match status" value="1"/>
</dbReference>
<evidence type="ECO:0000256" key="1">
    <source>
        <dbReference type="PROSITE-ProRule" id="PRU00169"/>
    </source>
</evidence>
<dbReference type="Gene3D" id="1.10.3210.10">
    <property type="entry name" value="Hypothetical protein af1432"/>
    <property type="match status" value="1"/>
</dbReference>
<feature type="modified residue" description="4-aspartylphosphate" evidence="1">
    <location>
        <position position="62"/>
    </location>
</feature>
<evidence type="ECO:0000259" key="2">
    <source>
        <dbReference type="PROSITE" id="PS50110"/>
    </source>
</evidence>
<accession>A0A1S7LL53</accession>
<feature type="domain" description="HD-GYP" evidence="3">
    <location>
        <begin position="149"/>
        <end position="359"/>
    </location>
</feature>
<dbReference type="InterPro" id="IPR011006">
    <property type="entry name" value="CheY-like_superfamily"/>
</dbReference>